<keyword evidence="3 5" id="KW-0663">Pyridoxal phosphate</keyword>
<dbReference type="PANTHER" id="PTHR43780">
    <property type="entry name" value="1-AMINOCYCLOPROPANE-1-CARBOXYLATE DEAMINASE-RELATED"/>
    <property type="match status" value="1"/>
</dbReference>
<dbReference type="PIRSF" id="PIRSF006278">
    <property type="entry name" value="ACCD_DCysDesulf"/>
    <property type="match status" value="1"/>
</dbReference>
<evidence type="ECO:0000259" key="6">
    <source>
        <dbReference type="Pfam" id="PF00291"/>
    </source>
</evidence>
<evidence type="ECO:0000256" key="2">
    <source>
        <dbReference type="ARBA" id="ARBA00008639"/>
    </source>
</evidence>
<evidence type="ECO:0000313" key="9">
    <source>
        <dbReference type="Proteomes" id="UP000435877"/>
    </source>
</evidence>
<evidence type="ECO:0000313" key="10">
    <source>
        <dbReference type="Proteomes" id="UP000439591"/>
    </source>
</evidence>
<accession>A0A5S9NVP9</accession>
<dbReference type="EMBL" id="CACSIK010000001">
    <property type="protein sequence ID" value="CAA0088648.1"/>
    <property type="molecule type" value="Genomic_DNA"/>
</dbReference>
<proteinExistence type="inferred from homology"/>
<dbReference type="Proteomes" id="UP000439591">
    <property type="component" value="Unassembled WGS sequence"/>
</dbReference>
<dbReference type="NCBIfam" id="TIGR01275">
    <property type="entry name" value="ACC_deam_rel"/>
    <property type="match status" value="1"/>
</dbReference>
<name>A0A5S9NVP9_9GAMM</name>
<comment type="cofactor">
    <cofactor evidence="1">
        <name>pyridoxal 5'-phosphate</name>
        <dbReference type="ChEBI" id="CHEBI:597326"/>
    </cofactor>
</comment>
<gene>
    <name evidence="8" type="primary">cuyA</name>
    <name evidence="7" type="ORF">IHBHHGIJ_01586</name>
    <name evidence="8" type="ORF">KFEGEMFD_01188</name>
</gene>
<dbReference type="SUPFAM" id="SSF53686">
    <property type="entry name" value="Tryptophan synthase beta subunit-like PLP-dependent enzymes"/>
    <property type="match status" value="1"/>
</dbReference>
<dbReference type="Gene3D" id="3.40.50.1100">
    <property type="match status" value="2"/>
</dbReference>
<dbReference type="InterPro" id="IPR036052">
    <property type="entry name" value="TrpB-like_PALP_sf"/>
</dbReference>
<dbReference type="RefSeq" id="WP_159268244.1">
    <property type="nucleotide sequence ID" value="NZ_CACSIK010000001.1"/>
</dbReference>
<dbReference type="GO" id="GO:0034011">
    <property type="term" value="F:L-cysteate sulfo-lyase activity"/>
    <property type="evidence" value="ECO:0007669"/>
    <property type="project" value="UniProtKB-EC"/>
</dbReference>
<evidence type="ECO:0000313" key="7">
    <source>
        <dbReference type="EMBL" id="CAA0088648.1"/>
    </source>
</evidence>
<feature type="domain" description="Tryptophan synthase beta chain-like PALP" evidence="6">
    <location>
        <begin position="24"/>
        <end position="329"/>
    </location>
</feature>
<dbReference type="GO" id="GO:0019148">
    <property type="term" value="F:D-cysteine desulfhydrase activity"/>
    <property type="evidence" value="ECO:0007669"/>
    <property type="project" value="TreeGrafter"/>
</dbReference>
<dbReference type="InterPro" id="IPR005966">
    <property type="entry name" value="D-Cys_desShydrase"/>
</dbReference>
<evidence type="ECO:0000256" key="4">
    <source>
        <dbReference type="PIRSR" id="PIRSR006278-1"/>
    </source>
</evidence>
<evidence type="ECO:0000256" key="5">
    <source>
        <dbReference type="PIRSR" id="PIRSR006278-2"/>
    </source>
</evidence>
<feature type="active site" description="Nucleophile" evidence="4">
    <location>
        <position position="89"/>
    </location>
</feature>
<dbReference type="OrthoDB" id="9801249at2"/>
<evidence type="ECO:0000256" key="1">
    <source>
        <dbReference type="ARBA" id="ARBA00001933"/>
    </source>
</evidence>
<dbReference type="Pfam" id="PF00291">
    <property type="entry name" value="PALP"/>
    <property type="match status" value="1"/>
</dbReference>
<dbReference type="InterPro" id="IPR027278">
    <property type="entry name" value="ACCD_DCysDesulf"/>
</dbReference>
<keyword evidence="9" id="KW-1185">Reference proteome</keyword>
<keyword evidence="8" id="KW-0456">Lyase</keyword>
<evidence type="ECO:0000313" key="8">
    <source>
        <dbReference type="EMBL" id="CAA0094838.1"/>
    </source>
</evidence>
<dbReference type="Proteomes" id="UP000435877">
    <property type="component" value="Unassembled WGS sequence"/>
</dbReference>
<evidence type="ECO:0000256" key="3">
    <source>
        <dbReference type="ARBA" id="ARBA00022898"/>
    </source>
</evidence>
<sequence>MSSTVNRENIIKHKIGITPPRLNLAQLPTPLQPLERLHKSIGGPKIWVKRDDLTGSVLSGNKVRKLEFSLAQAIAEGCDTILSCGGLQSNHCRATALLCAQLGLKCHLILRGEKPDVADGNLLLDCLAGAKISYYPAAQYQRELNDVLLNEQAAYQKQGRKAFIIPTGASDGIGVWAYVEACAEIKRDFQQKNIDVKHLICATGSGGTQAGLTAGADCYQLDAQVWGVNVCDDEAWFINKVRQDLSDWQQRYQVGIELDALSVKVIDGYVGPGYAKADPEVFQCIADLAKMEGLVLDPVYTGKAFYGMLDQLKKGRFGESGDIMFLHTGGVFGVFPQRSNFDFN</sequence>
<feature type="modified residue" description="N6-(pyridoxal phosphate)lysine" evidence="5">
    <location>
        <position position="62"/>
    </location>
</feature>
<dbReference type="InterPro" id="IPR001926">
    <property type="entry name" value="TrpB-like_PALP"/>
</dbReference>
<comment type="similarity">
    <text evidence="2">Belongs to the ACC deaminase/D-cysteine desulfhydrase family.</text>
</comment>
<dbReference type="EC" id="4.4.1.25" evidence="8"/>
<reference evidence="9 10" key="1">
    <citation type="submission" date="2019-11" db="EMBL/GenBank/DDBJ databases">
        <authorList>
            <person name="Holert J."/>
        </authorList>
    </citation>
    <scope>NUCLEOTIDE SEQUENCE [LARGE SCALE GENOMIC DNA]</scope>
    <source>
        <strain evidence="8">BC3_2A</strain>
        <strain evidence="7">SB11_1A</strain>
    </source>
</reference>
<organism evidence="8 10">
    <name type="scientific">Zhongshania aliphaticivorans</name>
    <dbReference type="NCBI Taxonomy" id="1470434"/>
    <lineage>
        <taxon>Bacteria</taxon>
        <taxon>Pseudomonadati</taxon>
        <taxon>Pseudomonadota</taxon>
        <taxon>Gammaproteobacteria</taxon>
        <taxon>Cellvibrionales</taxon>
        <taxon>Spongiibacteraceae</taxon>
        <taxon>Zhongshania</taxon>
    </lineage>
</organism>
<dbReference type="EMBL" id="CACSIM010000002">
    <property type="protein sequence ID" value="CAA0094838.1"/>
    <property type="molecule type" value="Genomic_DNA"/>
</dbReference>
<dbReference type="AlphaFoldDB" id="A0A5S9NVP9"/>
<dbReference type="PANTHER" id="PTHR43780:SF2">
    <property type="entry name" value="1-AMINOCYCLOPROPANE-1-CARBOXYLATE DEAMINASE-RELATED"/>
    <property type="match status" value="1"/>
</dbReference>
<protein>
    <submittedName>
        <fullName evidence="8">L-cysteate sulfo-lyase</fullName>
        <ecNumber evidence="8">4.4.1.25</ecNumber>
    </submittedName>
</protein>